<evidence type="ECO:0000256" key="1">
    <source>
        <dbReference type="SAM" id="MobiDB-lite"/>
    </source>
</evidence>
<keyword evidence="2" id="KW-0472">Membrane</keyword>
<evidence type="ECO:0008006" key="5">
    <source>
        <dbReference type="Google" id="ProtNLM"/>
    </source>
</evidence>
<dbReference type="AlphaFoldDB" id="A0A8J4A7M1"/>
<evidence type="ECO:0000313" key="4">
    <source>
        <dbReference type="Proteomes" id="UP000614996"/>
    </source>
</evidence>
<dbReference type="InterPro" id="IPR013901">
    <property type="entry name" value="Anthrone_oxy"/>
</dbReference>
<dbReference type="Proteomes" id="UP000614996">
    <property type="component" value="Unassembled WGS sequence"/>
</dbReference>
<organism evidence="3 4">
    <name type="scientific">Actinocatenispora comari</name>
    <dbReference type="NCBI Taxonomy" id="2807577"/>
    <lineage>
        <taxon>Bacteria</taxon>
        <taxon>Bacillati</taxon>
        <taxon>Actinomycetota</taxon>
        <taxon>Actinomycetes</taxon>
        <taxon>Micromonosporales</taxon>
        <taxon>Micromonosporaceae</taxon>
        <taxon>Actinocatenispora</taxon>
    </lineage>
</organism>
<reference evidence="4" key="1">
    <citation type="journal article" date="2021" name="Int. J. Syst. Evol. Microbiol.">
        <title>Actinocatenispora comari sp. nov., an endophytic actinomycete isolated from aerial parts of Comarum salesowianum.</title>
        <authorList>
            <person name="Oyunbileg N."/>
            <person name="Iizaka Y."/>
            <person name="Hamada M."/>
            <person name="Davaapurev B.O."/>
            <person name="Fukumoto A."/>
            <person name="Tsetseg B."/>
            <person name="Kato F."/>
            <person name="Tamura T."/>
            <person name="Batkhuu J."/>
            <person name="Anzai Y."/>
        </authorList>
    </citation>
    <scope>NUCLEOTIDE SEQUENCE [LARGE SCALE GENOMIC DNA]</scope>
    <source>
        <strain evidence="4">NUM-2625</strain>
    </source>
</reference>
<feature type="compositionally biased region" description="Pro residues" evidence="1">
    <location>
        <begin position="50"/>
        <end position="66"/>
    </location>
</feature>
<feature type="transmembrane region" description="Helical" evidence="2">
    <location>
        <begin position="88"/>
        <end position="108"/>
    </location>
</feature>
<feature type="region of interest" description="Disordered" evidence="1">
    <location>
        <begin position="26"/>
        <end position="74"/>
    </location>
</feature>
<dbReference type="EMBL" id="BOPO01000004">
    <property type="protein sequence ID" value="GIL25174.1"/>
    <property type="molecule type" value="Genomic_DNA"/>
</dbReference>
<name>A0A8J4A7M1_9ACTN</name>
<dbReference type="Pfam" id="PF08592">
    <property type="entry name" value="Anthrone_oxy"/>
    <property type="match status" value="1"/>
</dbReference>
<protein>
    <recommendedName>
        <fullName evidence="5">DUF1772 domain-containing protein</fullName>
    </recommendedName>
</protein>
<proteinExistence type="predicted"/>
<comment type="caution">
    <text evidence="3">The sequence shown here is derived from an EMBL/GenBank/DDBJ whole genome shotgun (WGS) entry which is preliminary data.</text>
</comment>
<sequence length="243" mass="25294">MGVSVVAMAAGPGLRWNEVMTTSTTPHRPIAFRNAPVPPVGPGQSIPAPANGPGPYAPVPPRPVPAGPQGARPVPVVRQPRRYATSGATMLMLSLLSVGLVAGVYFAFQVAVIPGLSRASDATYAEALNRINESIENPAFFAAFFGALVVTAIAATQQWRRGNRTAALFVLLALGLYLVGFGATIVGDIPLNEQLAAVAPAHAGPVIDRIRTPWLAWNVVRTLASVAALLCLGRALAVSGRPR</sequence>
<evidence type="ECO:0000313" key="3">
    <source>
        <dbReference type="EMBL" id="GIL25174.1"/>
    </source>
</evidence>
<feature type="transmembrane region" description="Helical" evidence="2">
    <location>
        <begin position="214"/>
        <end position="237"/>
    </location>
</feature>
<accession>A0A8J4A7M1</accession>
<keyword evidence="2" id="KW-0812">Transmembrane</keyword>
<evidence type="ECO:0000256" key="2">
    <source>
        <dbReference type="SAM" id="Phobius"/>
    </source>
</evidence>
<keyword evidence="2" id="KW-1133">Transmembrane helix</keyword>
<gene>
    <name evidence="3" type="ORF">NUM_04290</name>
</gene>
<feature type="transmembrane region" description="Helical" evidence="2">
    <location>
        <begin position="138"/>
        <end position="155"/>
    </location>
</feature>
<keyword evidence="4" id="KW-1185">Reference proteome</keyword>
<feature type="transmembrane region" description="Helical" evidence="2">
    <location>
        <begin position="167"/>
        <end position="186"/>
    </location>
</feature>